<dbReference type="PANTHER" id="PTHR34818">
    <property type="entry name" value="PROTEIN BLI-3"/>
    <property type="match status" value="1"/>
</dbReference>
<dbReference type="EMBL" id="KQ964418">
    <property type="protein sequence ID" value="KXN75039.1"/>
    <property type="molecule type" value="Genomic_DNA"/>
</dbReference>
<organism evidence="2 3">
    <name type="scientific">Conidiobolus coronatus (strain ATCC 28846 / CBS 209.66 / NRRL 28638)</name>
    <name type="common">Delacroixia coronata</name>
    <dbReference type="NCBI Taxonomy" id="796925"/>
    <lineage>
        <taxon>Eukaryota</taxon>
        <taxon>Fungi</taxon>
        <taxon>Fungi incertae sedis</taxon>
        <taxon>Zoopagomycota</taxon>
        <taxon>Entomophthoromycotina</taxon>
        <taxon>Entomophthoromycetes</taxon>
        <taxon>Entomophthorales</taxon>
        <taxon>Ancylistaceae</taxon>
        <taxon>Conidiobolus</taxon>
    </lineage>
</organism>
<dbReference type="SUPFAM" id="SSF50475">
    <property type="entry name" value="FMN-binding split barrel"/>
    <property type="match status" value="1"/>
</dbReference>
<sequence>MSRIKDKVHYFKCEVEKLANELALCEGNELNISVPYKNRPHLNLNNSNLCANNQHLSDCDSNTRSKEGYTVYFKRKSQVMPNGIETSRNNSEDSFTLPKNNYFESIEPSRLKSIHIKYKVDKLINFIKDFDISTLTTVSSATRGLKSRPMYIYNRIQDLYFCLLAQFGSDTISDIKNDSRVNLAFSRKDSKIVKWCSISGNADVITDSKMVASVWSPTVKTWLNNLGDGLNNCSENDPRLTCIFIETNSIDYFICNNQQQSPSPFEKFKSAISSFKQAKYYSDTTCHLLTDEIDDYISNYCQLE</sequence>
<keyword evidence="3" id="KW-1185">Reference proteome</keyword>
<feature type="domain" description="General stress protein FMN-binding split barrel" evidence="1">
    <location>
        <begin position="119"/>
        <end position="255"/>
    </location>
</feature>
<dbReference type="Proteomes" id="UP000070444">
    <property type="component" value="Unassembled WGS sequence"/>
</dbReference>
<dbReference type="STRING" id="796925.A0A137PJ79"/>
<proteinExistence type="predicted"/>
<dbReference type="InterPro" id="IPR012349">
    <property type="entry name" value="Split_barrel_FMN-bd"/>
</dbReference>
<evidence type="ECO:0000259" key="1">
    <source>
        <dbReference type="Pfam" id="PF16242"/>
    </source>
</evidence>
<dbReference type="InterPro" id="IPR038725">
    <property type="entry name" value="YdaG_split_barrel_FMN-bd"/>
</dbReference>
<name>A0A137PJ79_CONC2</name>
<gene>
    <name evidence="2" type="ORF">CONCODRAFT_1835</name>
</gene>
<protein>
    <recommendedName>
        <fullName evidence="1">General stress protein FMN-binding split barrel domain-containing protein</fullName>
    </recommendedName>
</protein>
<dbReference type="Gene3D" id="2.30.110.10">
    <property type="entry name" value="Electron Transport, Fmn-binding Protein, Chain A"/>
    <property type="match status" value="1"/>
</dbReference>
<evidence type="ECO:0000313" key="2">
    <source>
        <dbReference type="EMBL" id="KXN75039.1"/>
    </source>
</evidence>
<dbReference type="OrthoDB" id="434253at2759"/>
<accession>A0A137PJ79</accession>
<dbReference type="PANTHER" id="PTHR34818:SF1">
    <property type="entry name" value="PROTEIN BLI-3"/>
    <property type="match status" value="1"/>
</dbReference>
<evidence type="ECO:0000313" key="3">
    <source>
        <dbReference type="Proteomes" id="UP000070444"/>
    </source>
</evidence>
<dbReference type="AlphaFoldDB" id="A0A137PJ79"/>
<dbReference type="Pfam" id="PF16242">
    <property type="entry name" value="Pyrid_ox_like"/>
    <property type="match status" value="1"/>
</dbReference>
<reference evidence="2 3" key="1">
    <citation type="journal article" date="2015" name="Genome Biol. Evol.">
        <title>Phylogenomic analyses indicate that early fungi evolved digesting cell walls of algal ancestors of land plants.</title>
        <authorList>
            <person name="Chang Y."/>
            <person name="Wang S."/>
            <person name="Sekimoto S."/>
            <person name="Aerts A.L."/>
            <person name="Choi C."/>
            <person name="Clum A."/>
            <person name="LaButti K.M."/>
            <person name="Lindquist E.A."/>
            <person name="Yee Ngan C."/>
            <person name="Ohm R.A."/>
            <person name="Salamov A.A."/>
            <person name="Grigoriev I.V."/>
            <person name="Spatafora J.W."/>
            <person name="Berbee M.L."/>
        </authorList>
    </citation>
    <scope>NUCLEOTIDE SEQUENCE [LARGE SCALE GENOMIC DNA]</scope>
    <source>
        <strain evidence="2 3">NRRL 28638</strain>
    </source>
</reference>
<dbReference type="InterPro" id="IPR052917">
    <property type="entry name" value="Stress-Dev_Protein"/>
</dbReference>